<keyword evidence="1" id="KW-0732">Signal</keyword>
<evidence type="ECO:0000313" key="2">
    <source>
        <dbReference type="EMBL" id="CAD6502431.1"/>
    </source>
</evidence>
<reference evidence="2" key="1">
    <citation type="submission" date="2020-10" db="EMBL/GenBank/DDBJ databases">
        <authorList>
            <person name="Muller C M."/>
        </authorList>
    </citation>
    <scope>NUCLEOTIDE SEQUENCE</scope>
    <source>
        <strain evidence="2">THUN-12</strain>
    </source>
</reference>
<dbReference type="Proteomes" id="UP000683417">
    <property type="component" value="Unassembled WGS sequence"/>
</dbReference>
<dbReference type="AlphaFoldDB" id="A0A9W4GF37"/>
<evidence type="ECO:0000313" key="3">
    <source>
        <dbReference type="Proteomes" id="UP000683417"/>
    </source>
</evidence>
<name>A0A9W4GF37_BLUGR</name>
<gene>
    <name evidence="2" type="ORF">BGTH12_LOCUS3789</name>
</gene>
<comment type="caution">
    <text evidence="2">The sequence shown here is derived from an EMBL/GenBank/DDBJ whole genome shotgun (WGS) entry which is preliminary data.</text>
</comment>
<protein>
    <submittedName>
        <fullName evidence="2">BgTH12-05023</fullName>
    </submittedName>
</protein>
<dbReference type="EMBL" id="CAJHIT010000006">
    <property type="protein sequence ID" value="CAD6502431.1"/>
    <property type="molecule type" value="Genomic_DNA"/>
</dbReference>
<feature type="chain" id="PRO_5040827562" evidence="1">
    <location>
        <begin position="22"/>
        <end position="113"/>
    </location>
</feature>
<sequence>MKIFSLISLAAILNHLTPILAAPDYDCGPARIPGSRIQSAHDEAHSLRLQTATRSYEPDEQFIIATYKHQHREDTETVEFIVKFGCTIEKKIKWVKAFAKGEWYHCEPATVEP</sequence>
<feature type="signal peptide" evidence="1">
    <location>
        <begin position="1"/>
        <end position="21"/>
    </location>
</feature>
<proteinExistence type="predicted"/>
<accession>A0A9W4GF37</accession>
<evidence type="ECO:0000256" key="1">
    <source>
        <dbReference type="SAM" id="SignalP"/>
    </source>
</evidence>
<organism evidence="2 3">
    <name type="scientific">Blumeria graminis f. sp. triticale</name>
    <dbReference type="NCBI Taxonomy" id="1689686"/>
    <lineage>
        <taxon>Eukaryota</taxon>
        <taxon>Fungi</taxon>
        <taxon>Dikarya</taxon>
        <taxon>Ascomycota</taxon>
        <taxon>Pezizomycotina</taxon>
        <taxon>Leotiomycetes</taxon>
        <taxon>Erysiphales</taxon>
        <taxon>Erysiphaceae</taxon>
        <taxon>Blumeria</taxon>
    </lineage>
</organism>